<protein>
    <recommendedName>
        <fullName evidence="8">Ribonuclease R</fullName>
        <shortName evidence="8">RNase R</shortName>
        <ecNumber evidence="8">3.1.13.1</ecNumber>
    </recommendedName>
</protein>
<dbReference type="InterPro" id="IPR013223">
    <property type="entry name" value="RNase_B_OB_dom"/>
</dbReference>
<reference evidence="12" key="1">
    <citation type="submission" date="2016-10" db="EMBL/GenBank/DDBJ databases">
        <authorList>
            <person name="Varghese N."/>
            <person name="Submissions S."/>
        </authorList>
    </citation>
    <scope>NUCLEOTIDE SEQUENCE [LARGE SCALE GENOMIC DNA]</scope>
    <source>
        <strain evidence="12">CGMCC 1.7285</strain>
    </source>
</reference>
<dbReference type="InterPro" id="IPR022966">
    <property type="entry name" value="RNase_II/R_CS"/>
</dbReference>
<evidence type="ECO:0000313" key="12">
    <source>
        <dbReference type="Proteomes" id="UP000199424"/>
    </source>
</evidence>
<keyword evidence="7 8" id="KW-0694">RNA-binding</keyword>
<comment type="function">
    <text evidence="8">3'-5' exoribonuclease that releases 5'-nucleoside monophosphates and is involved in maturation of structured RNAs.</text>
</comment>
<dbReference type="NCBIfam" id="NF008648">
    <property type="entry name" value="PRK11642.1"/>
    <property type="match status" value="1"/>
</dbReference>
<feature type="compositionally biased region" description="Basic residues" evidence="9">
    <location>
        <begin position="774"/>
        <end position="785"/>
    </location>
</feature>
<feature type="region of interest" description="Disordered" evidence="9">
    <location>
        <begin position="726"/>
        <end position="785"/>
    </location>
</feature>
<dbReference type="PROSITE" id="PS50126">
    <property type="entry name" value="S1"/>
    <property type="match status" value="1"/>
</dbReference>
<dbReference type="GO" id="GO:0003723">
    <property type="term" value="F:RNA binding"/>
    <property type="evidence" value="ECO:0007669"/>
    <property type="project" value="UniProtKB-UniRule"/>
</dbReference>
<dbReference type="Proteomes" id="UP000199424">
    <property type="component" value="Unassembled WGS sequence"/>
</dbReference>
<dbReference type="SMART" id="SM00316">
    <property type="entry name" value="S1"/>
    <property type="match status" value="1"/>
</dbReference>
<sequence>MTSKENETPEYEVEIPSREQLLEAVKARLKPMRFEELIEQFQLIDERQHIGMKRRLRAMERDGQLIYTKANAYGLPDRMNLIKGRVIGHRDGFAFCRPDEGGADLFIPHHQMYNVLHGDKVLVQQQGTDSKGRIEGRVVRVIEPRQGDIVGRYFVEHNIGMVVPDDSRISQDILIPEGQANGARHGQIVVVEITQRPTRRSSPLGNITKVLGEHMAPGMEIEIAIREHDIPNTWSAAVEQELARFGETVPPEAYEGRVDLRQLPLITIDGDDSRDFDDAVCAEPYGDGWRLWVAIADVSYYVRPNTALDKDALERGNSVYFPNFVVPMLPEKLSNGLCSLNPDVDRLCMVAEMEINGRGKLQKSKFYPAVMNSHARLTYTKVAAILEGDPKLRGEYDHVMSNIEHLHGLFKVLKKARQQRAAIEFETLETRFIFNAQRKIESIEPVRRNVAHTIIEECMIMANVATARLIERHEEAGALFRIHEPPSTERLSAFRSFLAELGITMKGSDDPSPRDYTEVLQQVAERPDAELIQTMLLRSMQQAVYSPDNAGHFGLALDEYAHFTSPIRRYPDLILHRAIKALLKKQQGPNSALEGAWMYPDDQLDELGAHCSMTERRADDATRQVDEWLKCEYMQDHIGSEFGGVIASVTNFGLFVRIDDMQIDGLVHISNLSNDYYQYDGDKQMLIGENSRIVYRLGDKVRIRVKSVDLDERKIDLNLLSAESPLGKSRLPQARQTGRRDEQRKPPANSKKQKKQATKARIKSKRKATEAARKGKKPKHKKVRK</sequence>
<comment type="similarity">
    <text evidence="8">Belongs to the RNR ribonuclease family. RNase R subfamily.</text>
</comment>
<evidence type="ECO:0000256" key="4">
    <source>
        <dbReference type="ARBA" id="ARBA00022722"/>
    </source>
</evidence>
<dbReference type="SMART" id="SM00955">
    <property type="entry name" value="RNB"/>
    <property type="match status" value="1"/>
</dbReference>
<evidence type="ECO:0000256" key="3">
    <source>
        <dbReference type="ARBA" id="ARBA00022490"/>
    </source>
</evidence>
<dbReference type="InterPro" id="IPR004476">
    <property type="entry name" value="RNase_II/RNase_R"/>
</dbReference>
<feature type="domain" description="S1 motif" evidence="10">
    <location>
        <begin position="639"/>
        <end position="720"/>
    </location>
</feature>
<evidence type="ECO:0000256" key="7">
    <source>
        <dbReference type="ARBA" id="ARBA00022884"/>
    </source>
</evidence>
<evidence type="ECO:0000256" key="1">
    <source>
        <dbReference type="ARBA" id="ARBA00001849"/>
    </source>
</evidence>
<keyword evidence="12" id="KW-1185">Reference proteome</keyword>
<evidence type="ECO:0000256" key="8">
    <source>
        <dbReference type="HAMAP-Rule" id="MF_01895"/>
    </source>
</evidence>
<keyword evidence="4 8" id="KW-0540">Nuclease</keyword>
<comment type="catalytic activity">
    <reaction evidence="1 8">
        <text>Exonucleolytic cleavage in the 3'- to 5'-direction to yield nucleoside 5'-phosphates.</text>
        <dbReference type="EC" id="3.1.13.1"/>
    </reaction>
</comment>
<dbReference type="Pfam" id="PF08206">
    <property type="entry name" value="OB_RNB"/>
    <property type="match status" value="1"/>
</dbReference>
<dbReference type="InterPro" id="IPR012340">
    <property type="entry name" value="NA-bd_OB-fold"/>
</dbReference>
<keyword evidence="6 8" id="KW-0269">Exonuclease</keyword>
<dbReference type="PANTHER" id="PTHR23355">
    <property type="entry name" value="RIBONUCLEASE"/>
    <property type="match status" value="1"/>
</dbReference>
<evidence type="ECO:0000256" key="5">
    <source>
        <dbReference type="ARBA" id="ARBA00022801"/>
    </source>
</evidence>
<evidence type="ECO:0000256" key="6">
    <source>
        <dbReference type="ARBA" id="ARBA00022839"/>
    </source>
</evidence>
<dbReference type="CDD" id="cd04471">
    <property type="entry name" value="S1_RNase_R"/>
    <property type="match status" value="1"/>
</dbReference>
<dbReference type="PROSITE" id="PS01175">
    <property type="entry name" value="RIBONUCLEASE_II"/>
    <property type="match status" value="1"/>
</dbReference>
<organism evidence="11 12">
    <name type="scientific">Pseudidiomarina maritima</name>
    <dbReference type="NCBI Taxonomy" id="519453"/>
    <lineage>
        <taxon>Bacteria</taxon>
        <taxon>Pseudomonadati</taxon>
        <taxon>Pseudomonadota</taxon>
        <taxon>Gammaproteobacteria</taxon>
        <taxon>Alteromonadales</taxon>
        <taxon>Idiomarinaceae</taxon>
        <taxon>Pseudidiomarina</taxon>
    </lineage>
</organism>
<dbReference type="Pfam" id="PF17876">
    <property type="entry name" value="CSD2"/>
    <property type="match status" value="1"/>
</dbReference>
<dbReference type="InterPro" id="IPR003029">
    <property type="entry name" value="S1_domain"/>
</dbReference>
<dbReference type="SMART" id="SM00357">
    <property type="entry name" value="CSP"/>
    <property type="match status" value="1"/>
</dbReference>
<dbReference type="Gene3D" id="2.40.50.140">
    <property type="entry name" value="Nucleic acid-binding proteins"/>
    <property type="match status" value="2"/>
</dbReference>
<keyword evidence="3 8" id="KW-0963">Cytoplasm</keyword>
<evidence type="ECO:0000256" key="9">
    <source>
        <dbReference type="SAM" id="MobiDB-lite"/>
    </source>
</evidence>
<dbReference type="NCBIfam" id="TIGR00358">
    <property type="entry name" value="3_prime_RNase"/>
    <property type="match status" value="1"/>
</dbReference>
<dbReference type="AlphaFoldDB" id="A0A1I6G2L1"/>
<dbReference type="PANTHER" id="PTHR23355:SF9">
    <property type="entry name" value="DIS3-LIKE EXONUCLEASE 2"/>
    <property type="match status" value="1"/>
</dbReference>
<dbReference type="InterPro" id="IPR011129">
    <property type="entry name" value="CSD"/>
</dbReference>
<dbReference type="InterPro" id="IPR040476">
    <property type="entry name" value="CSD2"/>
</dbReference>
<comment type="subcellular location">
    <subcellularLocation>
        <location evidence="2 8">Cytoplasm</location>
    </subcellularLocation>
</comment>
<dbReference type="Pfam" id="PF00575">
    <property type="entry name" value="S1"/>
    <property type="match status" value="1"/>
</dbReference>
<accession>A0A1I6G2L1</accession>
<evidence type="ECO:0000313" key="11">
    <source>
        <dbReference type="EMBL" id="SFR36418.1"/>
    </source>
</evidence>
<dbReference type="HAMAP" id="MF_01895">
    <property type="entry name" value="RNase_R"/>
    <property type="match status" value="1"/>
</dbReference>
<evidence type="ECO:0000259" key="10">
    <source>
        <dbReference type="PROSITE" id="PS50126"/>
    </source>
</evidence>
<dbReference type="InterPro" id="IPR001900">
    <property type="entry name" value="RNase_II/R"/>
</dbReference>
<dbReference type="EMBL" id="FOYU01000001">
    <property type="protein sequence ID" value="SFR36418.1"/>
    <property type="molecule type" value="Genomic_DNA"/>
</dbReference>
<gene>
    <name evidence="8" type="primary">rnr</name>
    <name evidence="11" type="ORF">SAMN04488070_0060</name>
</gene>
<dbReference type="GO" id="GO:0005829">
    <property type="term" value="C:cytosol"/>
    <property type="evidence" value="ECO:0007669"/>
    <property type="project" value="UniProtKB-ARBA"/>
</dbReference>
<keyword evidence="5 8" id="KW-0378">Hydrolase</keyword>
<name>A0A1I6G2L1_9GAMM</name>
<dbReference type="GO" id="GO:0006402">
    <property type="term" value="P:mRNA catabolic process"/>
    <property type="evidence" value="ECO:0007669"/>
    <property type="project" value="TreeGrafter"/>
</dbReference>
<dbReference type="RefSeq" id="WP_092854173.1">
    <property type="nucleotide sequence ID" value="NZ_FOYU01000001.1"/>
</dbReference>
<evidence type="ECO:0000256" key="2">
    <source>
        <dbReference type="ARBA" id="ARBA00004496"/>
    </source>
</evidence>
<proteinExistence type="inferred from homology"/>
<dbReference type="Pfam" id="PF00773">
    <property type="entry name" value="RNB"/>
    <property type="match status" value="1"/>
</dbReference>
<dbReference type="GO" id="GO:0008859">
    <property type="term" value="F:exoribonuclease II activity"/>
    <property type="evidence" value="ECO:0007669"/>
    <property type="project" value="UniProtKB-UniRule"/>
</dbReference>
<dbReference type="SUPFAM" id="SSF50249">
    <property type="entry name" value="Nucleic acid-binding proteins"/>
    <property type="match status" value="4"/>
</dbReference>
<dbReference type="EC" id="3.1.13.1" evidence="8"/>
<feature type="compositionally biased region" description="Basic residues" evidence="9">
    <location>
        <begin position="751"/>
        <end position="766"/>
    </location>
</feature>
<dbReference type="InterPro" id="IPR050180">
    <property type="entry name" value="RNR_Ribonuclease"/>
</dbReference>
<dbReference type="InterPro" id="IPR011805">
    <property type="entry name" value="RNase_R"/>
</dbReference>
<dbReference type="NCBIfam" id="TIGR02063">
    <property type="entry name" value="RNase_R"/>
    <property type="match status" value="1"/>
</dbReference>